<dbReference type="CDD" id="cd12264">
    <property type="entry name" value="RRM_AKAP17A"/>
    <property type="match status" value="1"/>
</dbReference>
<dbReference type="OrthoDB" id="1918237at2759"/>
<keyword evidence="3" id="KW-1185">Reference proteome</keyword>
<evidence type="ECO:0000313" key="3">
    <source>
        <dbReference type="Proteomes" id="UP000076858"/>
    </source>
</evidence>
<feature type="compositionally biased region" description="Basic and acidic residues" evidence="1">
    <location>
        <begin position="307"/>
        <end position="322"/>
    </location>
</feature>
<protein>
    <submittedName>
        <fullName evidence="2">A-kinase anchor protein 17A</fullName>
    </submittedName>
</protein>
<organism evidence="2 3">
    <name type="scientific">Daphnia magna</name>
    <dbReference type="NCBI Taxonomy" id="35525"/>
    <lineage>
        <taxon>Eukaryota</taxon>
        <taxon>Metazoa</taxon>
        <taxon>Ecdysozoa</taxon>
        <taxon>Arthropoda</taxon>
        <taxon>Crustacea</taxon>
        <taxon>Branchiopoda</taxon>
        <taxon>Diplostraca</taxon>
        <taxon>Cladocera</taxon>
        <taxon>Anomopoda</taxon>
        <taxon>Daphniidae</taxon>
        <taxon>Daphnia</taxon>
    </lineage>
</organism>
<feature type="compositionally biased region" description="Basic and acidic residues" evidence="1">
    <location>
        <begin position="472"/>
        <end position="488"/>
    </location>
</feature>
<comment type="caution">
    <text evidence="2">The sequence shown here is derived from an EMBL/GenBank/DDBJ whole genome shotgun (WGS) entry which is preliminary data.</text>
</comment>
<dbReference type="AlphaFoldDB" id="A0A0N8CUQ0"/>
<evidence type="ECO:0000256" key="1">
    <source>
        <dbReference type="SAM" id="MobiDB-lite"/>
    </source>
</evidence>
<feature type="compositionally biased region" description="Basic and acidic residues" evidence="1">
    <location>
        <begin position="505"/>
        <end position="518"/>
    </location>
</feature>
<dbReference type="STRING" id="35525.A0A0N8CUQ0"/>
<evidence type="ECO:0000313" key="2">
    <source>
        <dbReference type="EMBL" id="KZS17666.1"/>
    </source>
</evidence>
<feature type="compositionally biased region" description="Polar residues" evidence="1">
    <location>
        <begin position="534"/>
        <end position="548"/>
    </location>
</feature>
<feature type="compositionally biased region" description="Basic and acidic residues" evidence="1">
    <location>
        <begin position="387"/>
        <end position="396"/>
    </location>
</feature>
<keyword evidence="2" id="KW-0808">Transferase</keyword>
<feature type="region of interest" description="Disordered" evidence="1">
    <location>
        <begin position="307"/>
        <end position="327"/>
    </location>
</feature>
<keyword evidence="2" id="KW-0418">Kinase</keyword>
<dbReference type="EMBL" id="LRGB01000626">
    <property type="protein sequence ID" value="KZS17666.1"/>
    <property type="molecule type" value="Genomic_DNA"/>
</dbReference>
<feature type="compositionally biased region" description="Basic residues" evidence="1">
    <location>
        <begin position="519"/>
        <end position="532"/>
    </location>
</feature>
<name>A0A0N8CUQ0_9CRUS</name>
<dbReference type="PANTHER" id="PTHR12484:SF4">
    <property type="entry name" value="A-KINASE ANCHOR PROTEIN 17A"/>
    <property type="match status" value="1"/>
</dbReference>
<feature type="region of interest" description="Disordered" evidence="1">
    <location>
        <begin position="449"/>
        <end position="645"/>
    </location>
</feature>
<sequence length="645" mass="75258">MSCIFPCADWKDAVLVNASQHLYLKPLACISISVQLPSDMLKTAGKSVSTWEIMDKIKTAAKPDEIIGMKVLKSTLQYVRFEAHLDSRHQLSGVLQRLDRGTLKLNSFPEPLKMRACESKLIYPSRHDWDTFFQQSKNLNELKPGERPDTVHISLLPCHWFMVPQSSGLEANSSKPKPSEAMLRALFEVFGPLRTVDIPMLDPYRAKMLPNASNTFAFGQDGLFEAFVQYQEYVGFLKCMTAFRGMKLLYREGNRAWTALIQVDFDRTCHQSERSLKLRRIARERLIQEEIDNERADKVRRELENLKHEESRRQQTEERLKEEEESARKRKAEEEARVVFEERKLVLVQRRLESLRLLDAIFERVKAVIEEKDNRKKDPSKKKDKTTKKDKETRRQMKLQEKERNLRAKLLKKYQQVGQEQLEEQRERVRHMLQTSDIKLKSTVNVMSESKSLDKVSAVQVQTKEQSPLPLREPERTNNGHTFRHDPMVNRPKSVGYRSSPVESNGRRKNDYEHDPNQNHHHRHSSFNRKRYQSTESARVPTHQNQNRGGWKRNRFDNGKPNWASPLDQELWDGPNVGNQRQNSRGGYRRGGRPGGEHRMRRTRDLPPTTERHFMKSENRYAPTPVGVPMSGESTMESALVERLT</sequence>
<accession>A0A0N8CUQ0</accession>
<dbReference type="Pfam" id="PF25015">
    <property type="entry name" value="RBD_AKAP-17A"/>
    <property type="match status" value="1"/>
</dbReference>
<feature type="region of interest" description="Disordered" evidence="1">
    <location>
        <begin position="372"/>
        <end position="396"/>
    </location>
</feature>
<feature type="compositionally biased region" description="Basic and acidic residues" evidence="1">
    <location>
        <begin position="610"/>
        <end position="619"/>
    </location>
</feature>
<dbReference type="InterPro" id="IPR056852">
    <property type="entry name" value="AK17A/B"/>
</dbReference>
<dbReference type="Proteomes" id="UP000076858">
    <property type="component" value="Unassembled WGS sequence"/>
</dbReference>
<dbReference type="GO" id="GO:0016301">
    <property type="term" value="F:kinase activity"/>
    <property type="evidence" value="ECO:0007669"/>
    <property type="project" value="UniProtKB-KW"/>
</dbReference>
<dbReference type="PANTHER" id="PTHR12484">
    <property type="entry name" value="B-LYMPHOCYTE ANTIGEN-RELATED"/>
    <property type="match status" value="1"/>
</dbReference>
<proteinExistence type="predicted"/>
<reference evidence="2 3" key="1">
    <citation type="submission" date="2016-03" db="EMBL/GenBank/DDBJ databases">
        <title>EvidentialGene: Evidence-directed Construction of Genes on Genomes.</title>
        <authorList>
            <person name="Gilbert D.G."/>
            <person name="Choi J.-H."/>
            <person name="Mockaitis K."/>
            <person name="Colbourne J."/>
            <person name="Pfrender M."/>
        </authorList>
    </citation>
    <scope>NUCLEOTIDE SEQUENCE [LARGE SCALE GENOMIC DNA]</scope>
    <source>
        <strain evidence="2 3">Xinb3</strain>
        <tissue evidence="2">Complete organism</tissue>
    </source>
</reference>
<gene>
    <name evidence="2" type="ORF">APZ42_016547</name>
</gene>